<dbReference type="Gene3D" id="1.10.10.2910">
    <property type="match status" value="1"/>
</dbReference>
<reference evidence="4 6" key="3">
    <citation type="submission" date="2020-11" db="EMBL/GenBank/DDBJ databases">
        <title>Closed and high quality bacterial genomes of the OMM12 community.</title>
        <authorList>
            <person name="Marbouty M."/>
            <person name="Lamy-Besnier Q."/>
            <person name="Debarbieux L."/>
            <person name="Koszul R."/>
        </authorList>
    </citation>
    <scope>NUCLEOTIDE SEQUENCE [LARGE SCALE GENOMIC DNA]</scope>
    <source>
        <strain evidence="4 6">KB18</strain>
    </source>
</reference>
<protein>
    <submittedName>
        <fullName evidence="4">ImmA/IrrE family metallo-endopeptidase</fullName>
    </submittedName>
</protein>
<feature type="domain" description="DUF6782" evidence="2">
    <location>
        <begin position="130"/>
        <end position="209"/>
    </location>
</feature>
<dbReference type="Pfam" id="PF20573">
    <property type="entry name" value="DUF6782"/>
    <property type="match status" value="1"/>
</dbReference>
<proteinExistence type="predicted"/>
<evidence type="ECO:0000313" key="4">
    <source>
        <dbReference type="EMBL" id="QQR30731.1"/>
    </source>
</evidence>
<dbReference type="EMBL" id="CP021422">
    <property type="protein sequence ID" value="ASB41474.1"/>
    <property type="molecule type" value="Genomic_DNA"/>
</dbReference>
<dbReference type="Pfam" id="PF08401">
    <property type="entry name" value="ArdcN"/>
    <property type="match status" value="1"/>
</dbReference>
<reference evidence="5" key="2">
    <citation type="submission" date="2017-05" db="EMBL/GenBank/DDBJ databases">
        <title>Improved OligoMM genomes.</title>
        <authorList>
            <person name="Garzetti D."/>
        </authorList>
    </citation>
    <scope>NUCLEOTIDE SEQUENCE [LARGE SCALE GENOMIC DNA]</scope>
    <source>
        <strain evidence="5">KB18</strain>
    </source>
</reference>
<dbReference type="GO" id="GO:0003697">
    <property type="term" value="F:single-stranded DNA binding"/>
    <property type="evidence" value="ECO:0007669"/>
    <property type="project" value="InterPro"/>
</dbReference>
<organism evidence="4 6">
    <name type="scientific">Acutalibacter muris</name>
    <dbReference type="NCBI Taxonomy" id="1796620"/>
    <lineage>
        <taxon>Bacteria</taxon>
        <taxon>Bacillati</taxon>
        <taxon>Bacillota</taxon>
        <taxon>Clostridia</taxon>
        <taxon>Eubacteriales</taxon>
        <taxon>Acutalibacteraceae</taxon>
        <taxon>Acutalibacter</taxon>
    </lineage>
</organism>
<evidence type="ECO:0000313" key="5">
    <source>
        <dbReference type="Proteomes" id="UP000196710"/>
    </source>
</evidence>
<evidence type="ECO:0000313" key="6">
    <source>
        <dbReference type="Proteomes" id="UP000596035"/>
    </source>
</evidence>
<dbReference type="InterPro" id="IPR046709">
    <property type="entry name" value="DUF6782"/>
</dbReference>
<keyword evidence="5" id="KW-1185">Reference proteome</keyword>
<dbReference type="EMBL" id="CP065321">
    <property type="protein sequence ID" value="QQR30731.1"/>
    <property type="molecule type" value="Genomic_DNA"/>
</dbReference>
<dbReference type="KEGG" id="amur:ADH66_12920"/>
<evidence type="ECO:0000259" key="1">
    <source>
        <dbReference type="Pfam" id="PF08401"/>
    </source>
</evidence>
<dbReference type="Proteomes" id="UP000596035">
    <property type="component" value="Chromosome"/>
</dbReference>
<evidence type="ECO:0000259" key="2">
    <source>
        <dbReference type="Pfam" id="PF20573"/>
    </source>
</evidence>
<reference evidence="3" key="1">
    <citation type="journal article" date="2017" name="Genome Announc.">
        <title>High-Quality Whole-Genome Sequences of the Oligo-Mouse-Microbiota Bacterial Community.</title>
        <authorList>
            <person name="Garzetti D."/>
            <person name="Brugiroux S."/>
            <person name="Bunk B."/>
            <person name="Pukall R."/>
            <person name="McCoy K.D."/>
            <person name="Macpherson A.J."/>
            <person name="Stecher B."/>
        </authorList>
    </citation>
    <scope>NUCLEOTIDE SEQUENCE</scope>
    <source>
        <strain evidence="3">KB18</strain>
    </source>
</reference>
<dbReference type="Proteomes" id="UP000196710">
    <property type="component" value="Chromosome"/>
</dbReference>
<accession>A0A1Z2XSN3</accession>
<dbReference type="AlphaFoldDB" id="A0A1Z2XSN3"/>
<dbReference type="InterPro" id="IPR013610">
    <property type="entry name" value="ArdC_N"/>
</dbReference>
<gene>
    <name evidence="3" type="ORF">ADH66_12920</name>
    <name evidence="4" type="ORF">I5Q82_03245</name>
</gene>
<feature type="domain" description="N-terminal" evidence="1">
    <location>
        <begin position="19"/>
        <end position="112"/>
    </location>
</feature>
<evidence type="ECO:0000313" key="3">
    <source>
        <dbReference type="EMBL" id="ASB41474.1"/>
    </source>
</evidence>
<sequence length="305" mass="34528">MGEQNIIELQSEKTADRLKEITDRLEQGVTELFESERYKEYLRVMARFHNYSFNNTLLIAMQCPGATRLAGFQTWKKFGRYVKKGEKGIKVIAPTPYKKIIEKDGKEQEVLVPRYKVVSTYDLSQTEGKPLPTIATPLMGSMDTFNDIYAALEQVSPVPIAFEDISGSAYGYYSPSEKRIAIREGLSEQQTLKTLVHEISHAKLHDVDLSKPKDERPDIDKRTMECQAESVAFTVCQHFGLDTSDYSFGYVAGWSSGKELKELRSSLEVIRNTAADIIDSVDGYLHELRQQHEAEEEIIGPALAM</sequence>
<name>A0A1Z2XSN3_9FIRM</name>